<dbReference type="Proteomes" id="UP001235343">
    <property type="component" value="Unassembled WGS sequence"/>
</dbReference>
<dbReference type="Gene3D" id="3.40.50.1390">
    <property type="entry name" value="Resolvase, N-terminal catalytic domain"/>
    <property type="match status" value="1"/>
</dbReference>
<comment type="caution">
    <text evidence="8">The sequence shown here is derived from an EMBL/GenBank/DDBJ whole genome shotgun (WGS) entry which is preliminary data.</text>
</comment>
<reference evidence="8 9" key="1">
    <citation type="submission" date="2023-06" db="EMBL/GenBank/DDBJ databases">
        <title>Aquibacillus rhizosphaerae LR5S19.</title>
        <authorList>
            <person name="Sun J.-Q."/>
        </authorList>
    </citation>
    <scope>NUCLEOTIDE SEQUENCE [LARGE SCALE GENOMIC DNA]</scope>
    <source>
        <strain evidence="8 9">LR5S19</strain>
    </source>
</reference>
<keyword evidence="5" id="KW-0175">Coiled coil</keyword>
<dbReference type="InterPro" id="IPR006118">
    <property type="entry name" value="Recombinase_CS"/>
</dbReference>
<feature type="active site" description="O-(5'-phospho-DNA)-serine intermediate" evidence="4">
    <location>
        <position position="10"/>
    </location>
</feature>
<dbReference type="InterPro" id="IPR050639">
    <property type="entry name" value="SSR_resolvase"/>
</dbReference>
<dbReference type="InterPro" id="IPR036162">
    <property type="entry name" value="Resolvase-like_N_sf"/>
</dbReference>
<dbReference type="EMBL" id="JASTZU010000063">
    <property type="protein sequence ID" value="MDL4842789.1"/>
    <property type="molecule type" value="Genomic_DNA"/>
</dbReference>
<dbReference type="PANTHER" id="PTHR30461:SF23">
    <property type="entry name" value="DNA RECOMBINASE-RELATED"/>
    <property type="match status" value="1"/>
</dbReference>
<dbReference type="PROSITE" id="PS00397">
    <property type="entry name" value="RECOMBINASES_1"/>
    <property type="match status" value="1"/>
</dbReference>
<dbReference type="PROSITE" id="PS51736">
    <property type="entry name" value="RECOMBINASES_3"/>
    <property type="match status" value="1"/>
</dbReference>
<organism evidence="8 9">
    <name type="scientific">Aquibacillus rhizosphaerae</name>
    <dbReference type="NCBI Taxonomy" id="3051431"/>
    <lineage>
        <taxon>Bacteria</taxon>
        <taxon>Bacillati</taxon>
        <taxon>Bacillota</taxon>
        <taxon>Bacilli</taxon>
        <taxon>Bacillales</taxon>
        <taxon>Bacillaceae</taxon>
        <taxon>Aquibacillus</taxon>
    </lineage>
</organism>
<keyword evidence="3" id="KW-0233">DNA recombination</keyword>
<sequence>MKTAIYIRVSTAEQAEHGYSISAQRERLKAYCIAQNWDIVGFYVDEGISAKNTKRPELQRMINNIEIGEIECVLVYKLDRLTRSVLDLYKLLETFEKYDCKFKSATEVYETTTAMGRMFITLVAALAQFERENMAERISMGLQEKARQGKYTHNQRLFGYNLKDGVLTIKEDEAETVKMIVDMYLGGKGAGTICKYLNERNIGTRDGNYWNDKPLIQLLKNPVYKGTSTWLRDTENEIQIEHAHPAIIDEHTFEQIQKTIDRRRSLSPMQVYSDHIFSGRLKCKNCGQALTGYRTYTKNARGQKVSYKNYRCMHKNTGRCQGVKTVSERTLEKFFISYIKEFNFDQAARETSDKDVVQLRDKKAEIKQAEKDLSLVEKRKKKWQYAWANEMMNDYDFEIRMREENKIESEAKEVLDELIVEEESTFDKKQMKMILKNFTSNWSTLTDQEKKNLVQLIVKNIEYDYDENNKFYIKIVEFF</sequence>
<accession>A0ABT7LA86</accession>
<evidence type="ECO:0000256" key="3">
    <source>
        <dbReference type="ARBA" id="ARBA00023172"/>
    </source>
</evidence>
<dbReference type="Pfam" id="PF00239">
    <property type="entry name" value="Resolvase"/>
    <property type="match status" value="1"/>
</dbReference>
<dbReference type="InterPro" id="IPR006119">
    <property type="entry name" value="Resolv_N"/>
</dbReference>
<gene>
    <name evidence="8" type="ORF">QQS35_20350</name>
</gene>
<name>A0ABT7LA86_9BACI</name>
<dbReference type="Pfam" id="PF07508">
    <property type="entry name" value="Recombinase"/>
    <property type="match status" value="1"/>
</dbReference>
<dbReference type="PROSITE" id="PS51737">
    <property type="entry name" value="RECOMBINASE_DNA_BIND"/>
    <property type="match status" value="1"/>
</dbReference>
<evidence type="ECO:0000256" key="5">
    <source>
        <dbReference type="SAM" id="Coils"/>
    </source>
</evidence>
<evidence type="ECO:0000256" key="2">
    <source>
        <dbReference type="ARBA" id="ARBA00023125"/>
    </source>
</evidence>
<dbReference type="CDD" id="cd00338">
    <property type="entry name" value="Ser_Recombinase"/>
    <property type="match status" value="1"/>
</dbReference>
<dbReference type="SMART" id="SM00857">
    <property type="entry name" value="Resolvase"/>
    <property type="match status" value="1"/>
</dbReference>
<dbReference type="InterPro" id="IPR011109">
    <property type="entry name" value="DNA_bind_recombinase_dom"/>
</dbReference>
<keyword evidence="9" id="KW-1185">Reference proteome</keyword>
<dbReference type="PANTHER" id="PTHR30461">
    <property type="entry name" value="DNA-INVERTASE FROM LAMBDOID PROPHAGE"/>
    <property type="match status" value="1"/>
</dbReference>
<evidence type="ECO:0000313" key="9">
    <source>
        <dbReference type="Proteomes" id="UP001235343"/>
    </source>
</evidence>
<feature type="coiled-coil region" evidence="5">
    <location>
        <begin position="359"/>
        <end position="386"/>
    </location>
</feature>
<keyword evidence="1" id="KW-0229">DNA integration</keyword>
<evidence type="ECO:0000259" key="6">
    <source>
        <dbReference type="PROSITE" id="PS51736"/>
    </source>
</evidence>
<dbReference type="Gene3D" id="3.90.1750.20">
    <property type="entry name" value="Putative Large Serine Recombinase, Chain B, Domain 2"/>
    <property type="match status" value="1"/>
</dbReference>
<dbReference type="RefSeq" id="WP_285934082.1">
    <property type="nucleotide sequence ID" value="NZ_JASTZU010000063.1"/>
</dbReference>
<feature type="domain" description="Resolvase/invertase-type recombinase catalytic" evidence="6">
    <location>
        <begin position="2"/>
        <end position="149"/>
    </location>
</feature>
<feature type="domain" description="Recombinase" evidence="7">
    <location>
        <begin position="157"/>
        <end position="266"/>
    </location>
</feature>
<dbReference type="Pfam" id="PF13408">
    <property type="entry name" value="Zn_ribbon_recom"/>
    <property type="match status" value="1"/>
</dbReference>
<dbReference type="InterPro" id="IPR025827">
    <property type="entry name" value="Zn_ribbon_recom_dom"/>
</dbReference>
<dbReference type="SUPFAM" id="SSF53041">
    <property type="entry name" value="Resolvase-like"/>
    <property type="match status" value="1"/>
</dbReference>
<protein>
    <submittedName>
        <fullName evidence="8">Recombinase family protein</fullName>
    </submittedName>
</protein>
<dbReference type="InterPro" id="IPR038109">
    <property type="entry name" value="DNA_bind_recomb_sf"/>
</dbReference>
<evidence type="ECO:0000256" key="4">
    <source>
        <dbReference type="PROSITE-ProRule" id="PRU10137"/>
    </source>
</evidence>
<evidence type="ECO:0000256" key="1">
    <source>
        <dbReference type="ARBA" id="ARBA00022908"/>
    </source>
</evidence>
<evidence type="ECO:0000313" key="8">
    <source>
        <dbReference type="EMBL" id="MDL4842789.1"/>
    </source>
</evidence>
<proteinExistence type="predicted"/>
<keyword evidence="2" id="KW-0238">DNA-binding</keyword>
<evidence type="ECO:0000259" key="7">
    <source>
        <dbReference type="PROSITE" id="PS51737"/>
    </source>
</evidence>